<dbReference type="EMBL" id="JBIAHM010000002">
    <property type="protein sequence ID" value="MFE9598229.1"/>
    <property type="molecule type" value="Genomic_DNA"/>
</dbReference>
<evidence type="ECO:0000313" key="2">
    <source>
        <dbReference type="Proteomes" id="UP001601303"/>
    </source>
</evidence>
<keyword evidence="2" id="KW-1185">Reference proteome</keyword>
<protein>
    <recommendedName>
        <fullName evidence="3">CN hydrolase domain-containing protein</fullName>
    </recommendedName>
</protein>
<dbReference type="Gene3D" id="3.60.110.10">
    <property type="entry name" value="Carbon-nitrogen hydrolase"/>
    <property type="match status" value="1"/>
</dbReference>
<gene>
    <name evidence="1" type="ORF">ACFYNQ_06555</name>
</gene>
<dbReference type="SUPFAM" id="SSF56317">
    <property type="entry name" value="Carbon-nitrogen hydrolase"/>
    <property type="match status" value="1"/>
</dbReference>
<comment type="caution">
    <text evidence="1">The sequence shown here is derived from an EMBL/GenBank/DDBJ whole genome shotgun (WGS) entry which is preliminary data.</text>
</comment>
<name>A0ABW6LX60_9ACTN</name>
<dbReference type="PANTHER" id="PTHR38686">
    <property type="entry name" value="APOLIPOPROTEIN N-ACYLTRANSFERASE"/>
    <property type="match status" value="1"/>
</dbReference>
<dbReference type="PANTHER" id="PTHR38686:SF1">
    <property type="entry name" value="APOLIPOPROTEIN N-ACYLTRANSFERASE"/>
    <property type="match status" value="1"/>
</dbReference>
<proteinExistence type="predicted"/>
<accession>A0ABW6LX60</accession>
<evidence type="ECO:0000313" key="1">
    <source>
        <dbReference type="EMBL" id="MFE9598229.1"/>
    </source>
</evidence>
<dbReference type="RefSeq" id="WP_388103446.1">
    <property type="nucleotide sequence ID" value="NZ_JBIAHM010000002.1"/>
</dbReference>
<reference evidence="1 2" key="1">
    <citation type="submission" date="2024-10" db="EMBL/GenBank/DDBJ databases">
        <title>The Natural Products Discovery Center: Release of the First 8490 Sequenced Strains for Exploring Actinobacteria Biosynthetic Diversity.</title>
        <authorList>
            <person name="Kalkreuter E."/>
            <person name="Kautsar S.A."/>
            <person name="Yang D."/>
            <person name="Bader C.D."/>
            <person name="Teijaro C.N."/>
            <person name="Fluegel L."/>
            <person name="Davis C.M."/>
            <person name="Simpson J.R."/>
            <person name="Lauterbach L."/>
            <person name="Steele A.D."/>
            <person name="Gui C."/>
            <person name="Meng S."/>
            <person name="Li G."/>
            <person name="Viehrig K."/>
            <person name="Ye F."/>
            <person name="Su P."/>
            <person name="Kiefer A.F."/>
            <person name="Nichols A."/>
            <person name="Cepeda A.J."/>
            <person name="Yan W."/>
            <person name="Fan B."/>
            <person name="Jiang Y."/>
            <person name="Adhikari A."/>
            <person name="Zheng C.-J."/>
            <person name="Schuster L."/>
            <person name="Cowan T.M."/>
            <person name="Smanski M.J."/>
            <person name="Chevrette M.G."/>
            <person name="De Carvalho L.P.S."/>
            <person name="Shen B."/>
        </authorList>
    </citation>
    <scope>NUCLEOTIDE SEQUENCE [LARGE SCALE GENOMIC DNA]</scope>
    <source>
        <strain evidence="1 2">NPDC006488</strain>
    </source>
</reference>
<evidence type="ECO:0008006" key="3">
    <source>
        <dbReference type="Google" id="ProtNLM"/>
    </source>
</evidence>
<dbReference type="InterPro" id="IPR004563">
    <property type="entry name" value="Apolipo_AcylTrfase"/>
</dbReference>
<dbReference type="InterPro" id="IPR036526">
    <property type="entry name" value="C-N_Hydrolase_sf"/>
</dbReference>
<sequence>MPVADTPYGRIADVIRYDADFPAMMRTRADIMLVPSHDWREYGAAHTEKASPRAVEGGYSLVRQDAEGVSAAYDDEGHVLASTDCFTTERQTMVAYVPVHGVTTVYDRIGDTFAWLCPAGVLALTVTALARPR</sequence>
<dbReference type="Proteomes" id="UP001601303">
    <property type="component" value="Unassembled WGS sequence"/>
</dbReference>
<organism evidence="1 2">
    <name type="scientific">Streptomyces hokutonensis</name>
    <dbReference type="NCBI Taxonomy" id="1306990"/>
    <lineage>
        <taxon>Bacteria</taxon>
        <taxon>Bacillati</taxon>
        <taxon>Actinomycetota</taxon>
        <taxon>Actinomycetes</taxon>
        <taxon>Kitasatosporales</taxon>
        <taxon>Streptomycetaceae</taxon>
        <taxon>Streptomyces</taxon>
    </lineage>
</organism>